<dbReference type="InterPro" id="IPR008949">
    <property type="entry name" value="Isoprenoid_synthase_dom_sf"/>
</dbReference>
<dbReference type="SUPFAM" id="SSF48576">
    <property type="entry name" value="Terpenoid synthases"/>
    <property type="match status" value="1"/>
</dbReference>
<keyword evidence="2" id="KW-1185">Reference proteome</keyword>
<proteinExistence type="predicted"/>
<evidence type="ECO:0000313" key="2">
    <source>
        <dbReference type="Proteomes" id="UP000567179"/>
    </source>
</evidence>
<dbReference type="Gene3D" id="1.10.600.10">
    <property type="entry name" value="Farnesyl Diphosphate Synthase"/>
    <property type="match status" value="1"/>
</dbReference>
<dbReference type="Pfam" id="PF19086">
    <property type="entry name" value="Terpene_syn_C_2"/>
    <property type="match status" value="1"/>
</dbReference>
<evidence type="ECO:0008006" key="3">
    <source>
        <dbReference type="Google" id="ProtNLM"/>
    </source>
</evidence>
<organism evidence="1 2">
    <name type="scientific">Psilocybe cf. subviscida</name>
    <dbReference type="NCBI Taxonomy" id="2480587"/>
    <lineage>
        <taxon>Eukaryota</taxon>
        <taxon>Fungi</taxon>
        <taxon>Dikarya</taxon>
        <taxon>Basidiomycota</taxon>
        <taxon>Agaricomycotina</taxon>
        <taxon>Agaricomycetes</taxon>
        <taxon>Agaricomycetidae</taxon>
        <taxon>Agaricales</taxon>
        <taxon>Agaricineae</taxon>
        <taxon>Strophariaceae</taxon>
        <taxon>Psilocybe</taxon>
    </lineage>
</organism>
<dbReference type="AlphaFoldDB" id="A0A8H5EY50"/>
<sequence>MASEISQGTLSNAINTGLIPPYFSYLPVRIHKEVEAIDAATLDAIETCALPNSKERSQAFYRHTNPHGNPYALCHGECNIQKLEYFVKVVEMIWIDDDVTEELPHSEALHDHEILRQGLHAEFDDDNDTGKTVGVKKEYLRVQRRGMLALDPVHTPALLQTLDTYLQEYDGSEVDFLTIDEYLPYRIPNAGYRVCSHFTRWAMDLHLTDEELEAVHPFEWTLGGVLALTNDYFSWRKEKYQATDRVRNAIPLLMRQYSIKEEQARLLLKGIIVEEEEKAKALRLKLEARPNLSEDMKRYIEALELYAGGNCYWSATCPRYNKPQEEKSDVTPVAARRVSNVTEL</sequence>
<comment type="caution">
    <text evidence="1">The sequence shown here is derived from an EMBL/GenBank/DDBJ whole genome shotgun (WGS) entry which is preliminary data.</text>
</comment>
<name>A0A8H5EY50_9AGAR</name>
<accession>A0A8H5EY50</accession>
<evidence type="ECO:0000313" key="1">
    <source>
        <dbReference type="EMBL" id="KAF5316527.1"/>
    </source>
</evidence>
<reference evidence="1 2" key="1">
    <citation type="journal article" date="2020" name="ISME J.">
        <title>Uncovering the hidden diversity of litter-decomposition mechanisms in mushroom-forming fungi.</title>
        <authorList>
            <person name="Floudas D."/>
            <person name="Bentzer J."/>
            <person name="Ahren D."/>
            <person name="Johansson T."/>
            <person name="Persson P."/>
            <person name="Tunlid A."/>
        </authorList>
    </citation>
    <scope>NUCLEOTIDE SEQUENCE [LARGE SCALE GENOMIC DNA]</scope>
    <source>
        <strain evidence="1 2">CBS 101986</strain>
    </source>
</reference>
<dbReference type="EMBL" id="JAACJJ010000042">
    <property type="protein sequence ID" value="KAF5316527.1"/>
    <property type="molecule type" value="Genomic_DNA"/>
</dbReference>
<gene>
    <name evidence="1" type="ORF">D9619_006389</name>
</gene>
<protein>
    <recommendedName>
        <fullName evidence="3">Terpene synthase</fullName>
    </recommendedName>
</protein>
<dbReference type="Proteomes" id="UP000567179">
    <property type="component" value="Unassembled WGS sequence"/>
</dbReference>
<dbReference type="OrthoDB" id="1664597at2759"/>